<feature type="region of interest" description="Disordered" evidence="6">
    <location>
        <begin position="134"/>
        <end position="478"/>
    </location>
</feature>
<evidence type="ECO:0000256" key="1">
    <source>
        <dbReference type="ARBA" id="ARBA00004282"/>
    </source>
</evidence>
<feature type="compositionally biased region" description="Polar residues" evidence="6">
    <location>
        <begin position="2338"/>
        <end position="2348"/>
    </location>
</feature>
<feature type="compositionally biased region" description="Basic and acidic residues" evidence="6">
    <location>
        <begin position="2663"/>
        <end position="2674"/>
    </location>
</feature>
<evidence type="ECO:0000313" key="11">
    <source>
        <dbReference type="RefSeq" id="XP_022080864.1"/>
    </source>
</evidence>
<reference evidence="11" key="1">
    <citation type="submission" date="2025-08" db="UniProtKB">
        <authorList>
            <consortium name="RefSeq"/>
        </authorList>
    </citation>
    <scope>IDENTIFICATION</scope>
</reference>
<dbReference type="Pfam" id="PF14604">
    <property type="entry name" value="SH3_9"/>
    <property type="match status" value="1"/>
</dbReference>
<dbReference type="Pfam" id="PF00595">
    <property type="entry name" value="PDZ"/>
    <property type="match status" value="1"/>
</dbReference>
<keyword evidence="3" id="KW-0677">Repeat</keyword>
<feature type="compositionally biased region" description="Polar residues" evidence="6">
    <location>
        <begin position="399"/>
        <end position="415"/>
    </location>
</feature>
<dbReference type="OrthoDB" id="19092at2759"/>
<dbReference type="PANTHER" id="PTHR14167:SF116">
    <property type="entry name" value="CAP, ISOFORM AC"/>
    <property type="match status" value="1"/>
</dbReference>
<keyword evidence="4" id="KW-0965">Cell junction</keyword>
<feature type="compositionally biased region" description="Polar residues" evidence="6">
    <location>
        <begin position="156"/>
        <end position="171"/>
    </location>
</feature>
<feature type="compositionally biased region" description="Basic residues" evidence="6">
    <location>
        <begin position="1066"/>
        <end position="1086"/>
    </location>
</feature>
<name>A0A8B7XJ87_ACAPL</name>
<comment type="subcellular location">
    <subcellularLocation>
        <location evidence="1">Cell junction</location>
    </subcellularLocation>
</comment>
<sequence length="2743" mass="304867">MANYTVVLEGGSPWGFRMKGGRGTGIPLVVSKINPGSKAAVAQIHIGDTVERINGQPTNNLDQNDAQNLIRNATSKLKLALSKPRPLNGPVIPSNNNSMSVQTSASVSEIQLSPVANGRVRKTSRGAEMFFKRQAEQGIARDPDSPEEPPPPRMLATNNNQYPTSPTSPKQSYRPFQPSMSPGTQSAPSSYNPDYVYDASGESWPAPPPPVASPLVSQPLHIDANPGPGTSPPKPAAWSPQQTSPSSYRPTESKGPSAWSPAGPAPVKGFRPVKLDLNPKPKPWKPPSASQPDKVPEPPLTSSNLQPTWQPPPPSSSQPTAPVPNGDLHSPHRQTDQQPASEGPTSPYRPRDYDQERYNPGYQPHQQQPDWPGETHRKEQPRSPQETYKPEFRQVPEEYSSSLPRSVSPTVTLLRNQREREKDHRSHAEYLPPDSSLMPPSLVAKVPSRVAKEPATHSAKPLHAGTNVSVTTDPSDLPEGAVFQKQTVEGDVIHTDTYYPVKTREVTKKTVHKEAPRYQGIGPKDETGLPIGLRAHVKEENRHDWYKEMFKTIHKQDRPEDEIDQTYMDALIQEANSYEPSYSFPDAVDVKDNDDSVFEEEAPPVVHSYPGRRADQWSHDPTLHVSPPKSPPHRQHSPNTSARNTIDRYHQQPRSIIDYEPGKSSLAERDKSPTAQLYNPPIEPISAVQNTKKSTTLPRDFAQFNQVPSESPSARHLSPKQGTIPSIFSTNPNLCSPSTFTTVNCLRGNNYPSTQSMIPQETASHLEFRPNQDAVLDNIAKNIPLSMDVTETDPIAAVTYNVTHFHLQKFSNCSVKDMSMSSGQNSKHDSVASFPCQYHELPQKMTLTHLNKVQYSQSPPSGVFRKPLLDLGGAPTPIRPDGTAQSEAASSGNEASSQGNSIREQVDNASNGSDDLPVRFGPRGTADGCSGVDYAGIVCQVNSDGKIQCHDCDTGENFEPRYLPRPTSLFEPYSLEREQERSASQPSSAPRNQGISLNLAPRSSASASVNSSLPDLALKSEDSVISMDTQSDKSGPSVDGDDGQKIPKPGSLSPDQLTADGEQKLKRGRIGVKHQKLKHIKKHRSERHSPKDEDFDMLPYSERPNARNFAPLEKRRAISAENLSLAVKSPAFNQESYQKYATGLKKASQQSKTYEDLVKFYSEVNRHLEQDDKERVETMKEKYLPKPAQLERFYRTLQYFLELEMAIQYGEKIMDKGKIDGFSWHKNTDAGLKKKEKDIFELYDFFEKLERGAIGLPITEQKLEQIRMHTYLQKVKELESRQLRVGQLYEWYENIESLGSATPSLANSQVASLPDFEDPGEGGPNESSGLSQNIMSEGERNRQVPKVNLSLEELESLIPRVPMVDLPLESFPSKHRPLGRASTLPRSYIKSSDRAWSPVGMPSVELRMEEKLKPEDQVDSLQMKVEGKHETITRLAQPSSVVLDAGRKTPPFMMTGRPSPVSRRRSFDEAIAGTEGQEELEDRLDPVSTNDSYRNDPILCRKGPENLNSPVDGGISKSHRVSPPVSPREEVVRPGSPDASAPPKLPERSMSTGVLGIRRVLGSMYNPGLGRLQRWNRADLSQIEDEDSEPDKEIPSTPESRCRAPPIGQVGKMQSDSSLPSVPRFAGKSLDKGGMKKFTQSQNEVGQGRGWRNFNTSPQPFKPLYQMKSPIKETDQESSVASFDLEPVESLVGDNQIDDLPVTFDPFSQVQNQPRLQAAVKTPQSQISSSHCTKSQSLTDSSSELDHKSKIQLFEKKIIEQRSTNLHHAAPSPPPPQRQTSNEPVMVKEDQQSDNLRVIHVRKLSEEINAQKSSEGHGGLVIGIFSKPQPKQEAEIPNWLPTPSPQPELYMHPRDNYLAQSLPDNFHFSAGGEKSGMPPAGVVDQLRSVSASADCSGVDWGKRPLLKSQKPDQPERVITRYAFSTDEVYEERTPVPSRNVSPLPPSISRYDIAGARHWTDADRPRLIRGDTQALKSSAELVSPRSESNEEYTPVASRSISPLLPGLARDIPIHRKEEVLDGAKKAESDVQPFKSYPTMESTHCHSHPQTEQSASSLSRQRGKAVEGSQLHQDSNRASELHLNLKDLDVTDSNPPDSPQDTFTPSCSYSPSPTPSQDYLDDDSSIRNRWYLARDTSQGVSSRLRQHKPHSQWPELESENVFYWDTYIPTRYIGEDQSGVIPEQGPPPNRENPNSCDLTPTNDWSESYSTLQALSPEPQKYDSHSSQHTHSRPRLTDYQTQAPPEHPKNRSVQNLRQRVDSPANIKAVQAKSYALPQSKAHSKTPPKYPRGHPVDESQSPLPSSGYPSPRALKGDALVPQKSSTLPQQRKSPRLKEEPIRSSSRPQSSTLPRAKTKSRSLESSGLSAAERLGIKSPPPQRTPSTGSKPSRHSSGSDKIYNYRDPPPTLDKTKAEKLIEEERKKREQLLAEEQRQRRHSDYTPLKSPIITNERFRDPVISAKEDGRKQEVRACAIALYPFKAQTHKELSFGKGDIIYLLRKIDKNWFEGEHHGHAGIFPSSYVEVVTSLEDAKRAQIHGPGLEGKARAKYRFNGETQMELSFNKGEYIVLIKKVDANWWEGYIGDRKGIFPAAYVEVLREPTGVTSSPSGKSQATTSHTPYQPSSQQMTQSSPKHQQRLQAAPSSQAGRSSLGSSGSQGSYGSSQREPERYFEEHAPKPSRTLAAAQDLYVASFAYMPQNEDEIELQEGDLVNVLEKCDDGWFVGMSERTGMFGTFPGNYVYKQET</sequence>
<dbReference type="InterPro" id="IPR001478">
    <property type="entry name" value="PDZ"/>
</dbReference>
<feature type="compositionally biased region" description="Low complexity" evidence="6">
    <location>
        <begin position="431"/>
        <end position="442"/>
    </location>
</feature>
<dbReference type="SMART" id="SM00326">
    <property type="entry name" value="SH3"/>
    <property type="match status" value="3"/>
</dbReference>
<evidence type="ECO:0000256" key="3">
    <source>
        <dbReference type="ARBA" id="ARBA00022737"/>
    </source>
</evidence>
<keyword evidence="10" id="KW-1185">Reference proteome</keyword>
<feature type="compositionally biased region" description="Basic and acidic residues" evidence="6">
    <location>
        <begin position="2072"/>
        <end position="2087"/>
    </location>
</feature>
<dbReference type="PROSITE" id="PS50002">
    <property type="entry name" value="SH3"/>
    <property type="match status" value="3"/>
</dbReference>
<dbReference type="RefSeq" id="XP_022080864.1">
    <property type="nucleotide sequence ID" value="XM_022225172.1"/>
</dbReference>
<evidence type="ECO:0000259" key="7">
    <source>
        <dbReference type="PROSITE" id="PS50002"/>
    </source>
</evidence>
<feature type="compositionally biased region" description="Polar residues" evidence="6">
    <location>
        <begin position="1722"/>
        <end position="1742"/>
    </location>
</feature>
<feature type="region of interest" description="Disordered" evidence="6">
    <location>
        <begin position="1716"/>
        <end position="1793"/>
    </location>
</feature>
<accession>A0A8B7XJ87</accession>
<feature type="compositionally biased region" description="Basic and acidic residues" evidence="6">
    <location>
        <begin position="1744"/>
        <end position="1760"/>
    </location>
</feature>
<feature type="region of interest" description="Disordered" evidence="6">
    <location>
        <begin position="596"/>
        <end position="647"/>
    </location>
</feature>
<dbReference type="InterPro" id="IPR003127">
    <property type="entry name" value="SoHo_dom"/>
</dbReference>
<dbReference type="CDD" id="cd11780">
    <property type="entry name" value="SH3_Sorbs_3"/>
    <property type="match status" value="1"/>
</dbReference>
<dbReference type="Pfam" id="PF00018">
    <property type="entry name" value="SH3_1"/>
    <property type="match status" value="2"/>
</dbReference>
<dbReference type="FunFam" id="2.30.42.10:FF:000055">
    <property type="entry name" value="PDZ and LIM domain protein 3"/>
    <property type="match status" value="1"/>
</dbReference>
<feature type="compositionally biased region" description="Polar residues" evidence="6">
    <location>
        <begin position="2294"/>
        <end position="2304"/>
    </location>
</feature>
<feature type="compositionally biased region" description="Basic and acidic residues" evidence="6">
    <location>
        <begin position="134"/>
        <end position="144"/>
    </location>
</feature>
<dbReference type="InterPro" id="IPR036034">
    <property type="entry name" value="PDZ_sf"/>
</dbReference>
<evidence type="ECO:0000256" key="2">
    <source>
        <dbReference type="ARBA" id="ARBA00022443"/>
    </source>
</evidence>
<feature type="region of interest" description="Disordered" evidence="6">
    <location>
        <begin position="1311"/>
        <end position="1341"/>
    </location>
</feature>
<dbReference type="PANTHER" id="PTHR14167">
    <property type="entry name" value="SH3 DOMAIN-CONTAINING"/>
    <property type="match status" value="1"/>
</dbReference>
<feature type="region of interest" description="Disordered" evidence="6">
    <location>
        <begin position="1580"/>
        <end position="1664"/>
    </location>
</feature>
<dbReference type="GO" id="GO:0070161">
    <property type="term" value="C:anchoring junction"/>
    <property type="evidence" value="ECO:0007669"/>
    <property type="project" value="UniProtKB-SubCell"/>
</dbReference>
<proteinExistence type="predicted"/>
<dbReference type="CDD" id="cd11781">
    <property type="entry name" value="SH3_Sorbs_1"/>
    <property type="match status" value="1"/>
</dbReference>
<feature type="region of interest" description="Disordered" evidence="6">
    <location>
        <begin position="2268"/>
        <end position="2409"/>
    </location>
</feature>
<evidence type="ECO:0000256" key="6">
    <source>
        <dbReference type="SAM" id="MobiDB-lite"/>
    </source>
</evidence>
<feature type="domain" description="PDZ" evidence="8">
    <location>
        <begin position="11"/>
        <end position="85"/>
    </location>
</feature>
<feature type="compositionally biased region" description="Polar residues" evidence="6">
    <location>
        <begin position="2189"/>
        <end position="2211"/>
    </location>
</feature>
<evidence type="ECO:0000259" key="8">
    <source>
        <dbReference type="PROSITE" id="PS50106"/>
    </source>
</evidence>
<keyword evidence="2 5" id="KW-0728">SH3 domain</keyword>
<dbReference type="Pfam" id="PF02208">
    <property type="entry name" value="Sorb"/>
    <property type="match status" value="1"/>
</dbReference>
<feature type="region of interest" description="Disordered" evidence="6">
    <location>
        <begin position="1445"/>
        <end position="1464"/>
    </location>
</feature>
<dbReference type="SMART" id="SM00228">
    <property type="entry name" value="PDZ"/>
    <property type="match status" value="1"/>
</dbReference>
<feature type="compositionally biased region" description="Polar residues" evidence="6">
    <location>
        <begin position="1325"/>
        <end position="1335"/>
    </location>
</feature>
<feature type="region of interest" description="Disordered" evidence="6">
    <location>
        <begin position="1976"/>
        <end position="1996"/>
    </location>
</feature>
<dbReference type="Gene3D" id="2.30.42.10">
    <property type="match status" value="1"/>
</dbReference>
<feature type="region of interest" description="Disordered" evidence="6">
    <location>
        <begin position="2599"/>
        <end position="2676"/>
    </location>
</feature>
<dbReference type="SMART" id="SM00459">
    <property type="entry name" value="Sorb"/>
    <property type="match status" value="1"/>
</dbReference>
<feature type="compositionally biased region" description="Polar residues" evidence="6">
    <location>
        <begin position="2600"/>
        <end position="2616"/>
    </location>
</feature>
<feature type="region of interest" description="Disordered" evidence="6">
    <location>
        <begin position="2034"/>
        <end position="2120"/>
    </location>
</feature>
<protein>
    <submittedName>
        <fullName evidence="11">Uncharacterized protein LOC110973912 isoform X1</fullName>
    </submittedName>
</protein>
<dbReference type="InterPro" id="IPR001452">
    <property type="entry name" value="SH3_domain"/>
</dbReference>
<feature type="compositionally biased region" description="Low complexity" evidence="6">
    <location>
        <begin position="2617"/>
        <end position="2630"/>
    </location>
</feature>
<feature type="domain" description="SoHo" evidence="9">
    <location>
        <begin position="512"/>
        <end position="575"/>
    </location>
</feature>
<feature type="compositionally biased region" description="Low complexity" evidence="6">
    <location>
        <begin position="2641"/>
        <end position="2662"/>
    </location>
</feature>
<feature type="compositionally biased region" description="Low complexity" evidence="6">
    <location>
        <begin position="255"/>
        <end position="266"/>
    </location>
</feature>
<feature type="region of interest" description="Disordered" evidence="6">
    <location>
        <begin position="855"/>
        <end position="919"/>
    </location>
</feature>
<feature type="compositionally biased region" description="Low complexity" evidence="6">
    <location>
        <begin position="884"/>
        <end position="901"/>
    </location>
</feature>
<feature type="region of interest" description="Disordered" evidence="6">
    <location>
        <begin position="2175"/>
        <end position="2254"/>
    </location>
</feature>
<feature type="compositionally biased region" description="Polar residues" evidence="6">
    <location>
        <begin position="178"/>
        <end position="192"/>
    </location>
</feature>
<feature type="compositionally biased region" description="Polar residues" evidence="6">
    <location>
        <begin position="2089"/>
        <end position="2099"/>
    </location>
</feature>
<feature type="domain" description="SH3" evidence="7">
    <location>
        <begin position="2538"/>
        <end position="2597"/>
    </location>
</feature>
<feature type="domain" description="SH3" evidence="7">
    <location>
        <begin position="2682"/>
        <end position="2743"/>
    </location>
</feature>
<dbReference type="GeneID" id="110973912"/>
<dbReference type="FunFam" id="2.30.30.40:FF:000001">
    <property type="entry name" value="Sorbin and SH3 domain-containing protein 1 isoform 2"/>
    <property type="match status" value="1"/>
</dbReference>
<feature type="compositionally biased region" description="Low complexity" evidence="6">
    <location>
        <begin position="2100"/>
        <end position="2109"/>
    </location>
</feature>
<feature type="domain" description="SH3" evidence="7">
    <location>
        <begin position="2466"/>
        <end position="2525"/>
    </location>
</feature>
<feature type="compositionally biased region" description="Polar residues" evidence="6">
    <location>
        <begin position="982"/>
        <end position="996"/>
    </location>
</feature>
<dbReference type="Proteomes" id="UP000694845">
    <property type="component" value="Unplaced"/>
</dbReference>
<feature type="compositionally biased region" description="Polar residues" evidence="6">
    <location>
        <begin position="2318"/>
        <end position="2327"/>
    </location>
</feature>
<dbReference type="PROSITE" id="PS50106">
    <property type="entry name" value="PDZ"/>
    <property type="match status" value="1"/>
</dbReference>
<feature type="compositionally biased region" description="Basic and acidic residues" evidence="6">
    <location>
        <begin position="612"/>
        <end position="622"/>
    </location>
</feature>
<feature type="region of interest" description="Disordered" evidence="6">
    <location>
        <begin position="975"/>
        <end position="996"/>
    </location>
</feature>
<dbReference type="InterPro" id="IPR036028">
    <property type="entry name" value="SH3-like_dom_sf"/>
</dbReference>
<organism evidence="10 11">
    <name type="scientific">Acanthaster planci</name>
    <name type="common">Crown-of-thorns starfish</name>
    <dbReference type="NCBI Taxonomy" id="133434"/>
    <lineage>
        <taxon>Eukaryota</taxon>
        <taxon>Metazoa</taxon>
        <taxon>Echinodermata</taxon>
        <taxon>Eleutherozoa</taxon>
        <taxon>Asterozoa</taxon>
        <taxon>Asteroidea</taxon>
        <taxon>Valvatacea</taxon>
        <taxon>Valvatida</taxon>
        <taxon>Acanthasteridae</taxon>
        <taxon>Acanthaster</taxon>
    </lineage>
</organism>
<feature type="compositionally biased region" description="Polar residues" evidence="6">
    <location>
        <begin position="239"/>
        <end position="250"/>
    </location>
</feature>
<feature type="region of interest" description="Disordered" evidence="6">
    <location>
        <begin position="1025"/>
        <end position="1100"/>
    </location>
</feature>
<feature type="compositionally biased region" description="Polar residues" evidence="6">
    <location>
        <begin position="2046"/>
        <end position="2058"/>
    </location>
</feature>
<evidence type="ECO:0000256" key="4">
    <source>
        <dbReference type="ARBA" id="ARBA00022949"/>
    </source>
</evidence>
<gene>
    <name evidence="11" type="primary">LOC110973912</name>
</gene>
<evidence type="ECO:0000259" key="9">
    <source>
        <dbReference type="PROSITE" id="PS50831"/>
    </source>
</evidence>
<evidence type="ECO:0000313" key="10">
    <source>
        <dbReference type="Proteomes" id="UP000694845"/>
    </source>
</evidence>
<evidence type="ECO:0000256" key="5">
    <source>
        <dbReference type="PROSITE-ProRule" id="PRU00192"/>
    </source>
</evidence>
<dbReference type="SUPFAM" id="SSF50156">
    <property type="entry name" value="PDZ domain-like"/>
    <property type="match status" value="1"/>
</dbReference>
<dbReference type="InterPro" id="IPR050384">
    <property type="entry name" value="Endophilin_SH3RF"/>
</dbReference>
<feature type="compositionally biased region" description="Basic and acidic residues" evidence="6">
    <location>
        <begin position="416"/>
        <end position="428"/>
    </location>
</feature>
<dbReference type="SUPFAM" id="SSF50044">
    <property type="entry name" value="SH3-domain"/>
    <property type="match status" value="3"/>
</dbReference>
<dbReference type="KEGG" id="aplc:110973912"/>
<dbReference type="PROSITE" id="PS50831">
    <property type="entry name" value="SOHO"/>
    <property type="match status" value="1"/>
</dbReference>
<dbReference type="CDD" id="cd11782">
    <property type="entry name" value="SH3_Sorbs_2"/>
    <property type="match status" value="1"/>
</dbReference>
<dbReference type="Gene3D" id="2.30.30.40">
    <property type="entry name" value="SH3 Domains"/>
    <property type="match status" value="3"/>
</dbReference>
<feature type="region of interest" description="Disordered" evidence="6">
    <location>
        <begin position="1471"/>
        <end position="1550"/>
    </location>
</feature>